<evidence type="ECO:0000259" key="2">
    <source>
        <dbReference type="Pfam" id="PF00534"/>
    </source>
</evidence>
<proteinExistence type="predicted"/>
<dbReference type="EMBL" id="JAEMHK010000009">
    <property type="protein sequence ID" value="MBJ6801034.1"/>
    <property type="molecule type" value="Genomic_DNA"/>
</dbReference>
<dbReference type="Gene3D" id="3.90.550.10">
    <property type="entry name" value="Spore Coat Polysaccharide Biosynthesis Protein SpsA, Chain A"/>
    <property type="match status" value="1"/>
</dbReference>
<feature type="coiled-coil region" evidence="1">
    <location>
        <begin position="1061"/>
        <end position="1116"/>
    </location>
</feature>
<accession>A0ABS0YSX0</accession>
<evidence type="ECO:0000313" key="5">
    <source>
        <dbReference type="EMBL" id="MBJ6801034.1"/>
    </source>
</evidence>
<dbReference type="SUPFAM" id="SSF53448">
    <property type="entry name" value="Nucleotide-diphospho-sugar transferases"/>
    <property type="match status" value="1"/>
</dbReference>
<dbReference type="InterPro" id="IPR029044">
    <property type="entry name" value="Nucleotide-diphossugar_trans"/>
</dbReference>
<dbReference type="Pfam" id="PF13439">
    <property type="entry name" value="Glyco_transf_4"/>
    <property type="match status" value="1"/>
</dbReference>
<keyword evidence="1" id="KW-0175">Coiled coil</keyword>
<dbReference type="Pfam" id="PF00535">
    <property type="entry name" value="Glycos_transf_2"/>
    <property type="match status" value="1"/>
</dbReference>
<feature type="domain" description="Glycosyl transferase family 1" evidence="2">
    <location>
        <begin position="610"/>
        <end position="771"/>
    </location>
</feature>
<dbReference type="Gene3D" id="3.40.50.2000">
    <property type="entry name" value="Glycogen Phosphorylase B"/>
    <property type="match status" value="4"/>
</dbReference>
<evidence type="ECO:0000256" key="1">
    <source>
        <dbReference type="SAM" id="Coils"/>
    </source>
</evidence>
<comment type="caution">
    <text evidence="5">The sequence shown here is derived from an EMBL/GenBank/DDBJ whole genome shotgun (WGS) entry which is preliminary data.</text>
</comment>
<dbReference type="CDD" id="cd03801">
    <property type="entry name" value="GT4_PimA-like"/>
    <property type="match status" value="1"/>
</dbReference>
<dbReference type="SUPFAM" id="SSF53756">
    <property type="entry name" value="UDP-Glycosyltransferase/glycogen phosphorylase"/>
    <property type="match status" value="2"/>
</dbReference>
<dbReference type="Proteomes" id="UP000641025">
    <property type="component" value="Unassembled WGS sequence"/>
</dbReference>
<gene>
    <name evidence="5" type="ORF">JFN90_12935</name>
</gene>
<dbReference type="InterPro" id="IPR001296">
    <property type="entry name" value="Glyco_trans_1"/>
</dbReference>
<feature type="domain" description="Glycosyltransferase 2-like" evidence="3">
    <location>
        <begin position="811"/>
        <end position="967"/>
    </location>
</feature>
<organism evidence="5 6">
    <name type="scientific">Geomonas propionica</name>
    <dbReference type="NCBI Taxonomy" id="2798582"/>
    <lineage>
        <taxon>Bacteria</taxon>
        <taxon>Pseudomonadati</taxon>
        <taxon>Thermodesulfobacteriota</taxon>
        <taxon>Desulfuromonadia</taxon>
        <taxon>Geobacterales</taxon>
        <taxon>Geobacteraceae</taxon>
        <taxon>Geomonas</taxon>
    </lineage>
</organism>
<feature type="domain" description="Glycosyltransferase subfamily 4-like N-terminal" evidence="4">
    <location>
        <begin position="16"/>
        <end position="196"/>
    </location>
</feature>
<evidence type="ECO:0000259" key="4">
    <source>
        <dbReference type="Pfam" id="PF13439"/>
    </source>
</evidence>
<dbReference type="PANTHER" id="PTHR12526">
    <property type="entry name" value="GLYCOSYLTRANSFERASE"/>
    <property type="match status" value="1"/>
</dbReference>
<feature type="domain" description="Glycosyl transferase family 1" evidence="2">
    <location>
        <begin position="211"/>
        <end position="363"/>
    </location>
</feature>
<protein>
    <submittedName>
        <fullName evidence="5">Glycosyltransferase</fullName>
    </submittedName>
</protein>
<dbReference type="InterPro" id="IPR028098">
    <property type="entry name" value="Glyco_trans_4-like_N"/>
</dbReference>
<dbReference type="InterPro" id="IPR001173">
    <property type="entry name" value="Glyco_trans_2-like"/>
</dbReference>
<evidence type="ECO:0000313" key="6">
    <source>
        <dbReference type="Proteomes" id="UP000641025"/>
    </source>
</evidence>
<sequence>MNICLISQEYPPETNWGGIATYTQVLARQLAATGHRVHVISLADAEEYSKDDMGVTVHRVSRTPHSPVDLEAMPELAGLSHWTLSYSQRVYEKVRELHLAAPFDTIEAPETCAQAVVLFKLLDGPAKVTRLHTPFFWVRHLNDMPEAPEHLVRDELEKLQTELSTAVTSPTHAMAEVVRQKWSTPDIAVIPNFFNLKVYTPNTAVYDELLQDKEYLLFFGRLEYRKGAHVLAEALPKVLDAAPGLVAVLVGSDSIHNSVSMKQKLLAALAGYEDRIIFIENIPHESLYPIIERSKFVVLPSLWENFPYACIEAMALGKTVVTSDSGGFPEIIDNGVEGILCPPNDSAQLQEAILDCLAGTDLASMGTRAKEKVKVFDTAKVTAQMVKFYSGLAAPAAGASALKVAYILRHIPVPSETFVINEIIAMQEEGLEVYPVSILPAQKCHETLMAKLNHQVFDIAQPEAHPHREELLAAAQGVASEAGIAPVLALQAALTAAYVQQNGIGHMHAHFATESALVAFVTSKITGVPFSFTAHAYDIFMRDRKVIDEESPVKRLTLLTEAAAKVVTISEYNKAYILGLIGERYRDKIEIVRCGINPTRFTFLERGDRGKVTFLSIGRFVEKKGHDYLLRAFAEVKCVVPASELRLLGDGYHRLAMMELAAQLGIAESVHFGGSVSSEEVIAEMERADVFVLHSVTGANGDREGIPVSIMEACATGLPVVSTRHSGIPELVLDGVTGLLSDERDVAAFANHMIALCYAAPLRQRFGAAGKDIVLTKFNQATEAKKLAAMFRSLPPPAAAGAGAQATDVDIIMPTYRPNLTFLRSAVESIRSQSFTNWNLYLVQDGEDVDLGPLVESFNDGRIHYRAIPHKGKPAALNFAISCGSGKYIAYLDDDDTWYPNHLETTVSHMEQTGQQFVHTDAYEIEVRIEEDRLVKLSSKPLNKGVLTDKTMWYISHINSAHTRALLEKAGPYDEEKSFFIDWDMLQRLATLERPAHLKVVTCEHYNYLNRQTKNISRVHKEDPGTSAQKHKEMFKRAFSLLSADDFVEVVEEHQSLLWHLDQLKLKLAAVEKEQANLSESAAANGECCNELKAKLVELESKYSELNQVVEEKERHIAALYESLSWKVTAPLRWAYDLVRGH</sequence>
<keyword evidence="6" id="KW-1185">Reference proteome</keyword>
<name>A0ABS0YSX0_9BACT</name>
<reference evidence="5 6" key="1">
    <citation type="submission" date="2020-12" db="EMBL/GenBank/DDBJ databases">
        <title>Geomonas sp. Red259, isolated from paddy soil.</title>
        <authorList>
            <person name="Xu Z."/>
            <person name="Zhang Z."/>
            <person name="Masuda Y."/>
            <person name="Itoh H."/>
            <person name="Senoo K."/>
        </authorList>
    </citation>
    <scope>NUCLEOTIDE SEQUENCE [LARGE SCALE GENOMIC DNA]</scope>
    <source>
        <strain evidence="5 6">Red259</strain>
    </source>
</reference>
<dbReference type="RefSeq" id="WP_199395532.1">
    <property type="nucleotide sequence ID" value="NZ_JAEMHK010000009.1"/>
</dbReference>
<dbReference type="Pfam" id="PF00534">
    <property type="entry name" value="Glycos_transf_1"/>
    <property type="match status" value="2"/>
</dbReference>
<evidence type="ECO:0000259" key="3">
    <source>
        <dbReference type="Pfam" id="PF00535"/>
    </source>
</evidence>